<evidence type="ECO:0000256" key="1">
    <source>
        <dbReference type="SAM" id="MobiDB-lite"/>
    </source>
</evidence>
<accession>A0A9Q0NYD2</accession>
<organism evidence="2 3">
    <name type="scientific">Salix viminalis</name>
    <name type="common">Common osier</name>
    <name type="synonym">Basket willow</name>
    <dbReference type="NCBI Taxonomy" id="40686"/>
    <lineage>
        <taxon>Eukaryota</taxon>
        <taxon>Viridiplantae</taxon>
        <taxon>Streptophyta</taxon>
        <taxon>Embryophyta</taxon>
        <taxon>Tracheophyta</taxon>
        <taxon>Spermatophyta</taxon>
        <taxon>Magnoliopsida</taxon>
        <taxon>eudicotyledons</taxon>
        <taxon>Gunneridae</taxon>
        <taxon>Pentapetalae</taxon>
        <taxon>rosids</taxon>
        <taxon>fabids</taxon>
        <taxon>Malpighiales</taxon>
        <taxon>Salicaceae</taxon>
        <taxon>Saliceae</taxon>
        <taxon>Salix</taxon>
    </lineage>
</organism>
<comment type="caution">
    <text evidence="2">The sequence shown here is derived from an EMBL/GenBank/DDBJ whole genome shotgun (WGS) entry which is preliminary data.</text>
</comment>
<feature type="compositionally biased region" description="Basic and acidic residues" evidence="1">
    <location>
        <begin position="33"/>
        <end position="44"/>
    </location>
</feature>
<reference evidence="2" key="1">
    <citation type="submission" date="2022-11" db="EMBL/GenBank/DDBJ databases">
        <authorList>
            <person name="Hyden B.L."/>
            <person name="Feng K."/>
            <person name="Yates T."/>
            <person name="Jawdy S."/>
            <person name="Smart L.B."/>
            <person name="Muchero W."/>
        </authorList>
    </citation>
    <scope>NUCLEOTIDE SEQUENCE</scope>
    <source>
        <tissue evidence="2">Shoot tip</tissue>
    </source>
</reference>
<reference evidence="2" key="2">
    <citation type="journal article" date="2023" name="Int. J. Mol. Sci.">
        <title>De Novo Assembly and Annotation of 11 Diverse Shrub Willow (Salix) Genomes Reveals Novel Gene Organization in Sex-Linked Regions.</title>
        <authorList>
            <person name="Hyden B."/>
            <person name="Feng K."/>
            <person name="Yates T.B."/>
            <person name="Jawdy S."/>
            <person name="Cereghino C."/>
            <person name="Smart L.B."/>
            <person name="Muchero W."/>
        </authorList>
    </citation>
    <scope>NUCLEOTIDE SEQUENCE [LARGE SCALE GENOMIC DNA]</scope>
    <source>
        <tissue evidence="2">Shoot tip</tissue>
    </source>
</reference>
<proteinExistence type="predicted"/>
<sequence>MVSEWKLEALPRKGEGDEGRSPLSILPGSESDGSDRCERLERKRGSGLKLTIRTAVASKGKGKPRESGGDGRKRKTKWGRGRAGLLQSDFAQSTANGPIHEHH</sequence>
<dbReference type="AlphaFoldDB" id="A0A9Q0NYD2"/>
<name>A0A9Q0NYD2_SALVM</name>
<evidence type="ECO:0000313" key="2">
    <source>
        <dbReference type="EMBL" id="KAJ6678252.1"/>
    </source>
</evidence>
<keyword evidence="3" id="KW-1185">Reference proteome</keyword>
<protein>
    <submittedName>
        <fullName evidence="2">Uncharacterized protein</fullName>
    </submittedName>
</protein>
<feature type="compositionally biased region" description="Basic and acidic residues" evidence="1">
    <location>
        <begin position="1"/>
        <end position="20"/>
    </location>
</feature>
<evidence type="ECO:0000313" key="3">
    <source>
        <dbReference type="Proteomes" id="UP001151529"/>
    </source>
</evidence>
<feature type="region of interest" description="Disordered" evidence="1">
    <location>
        <begin position="1"/>
        <end position="103"/>
    </location>
</feature>
<dbReference type="Proteomes" id="UP001151529">
    <property type="component" value="Chromosome 7"/>
</dbReference>
<dbReference type="EMBL" id="JAPFFL010000014">
    <property type="protein sequence ID" value="KAJ6678252.1"/>
    <property type="molecule type" value="Genomic_DNA"/>
</dbReference>
<gene>
    <name evidence="2" type="ORF">OIU85_008805</name>
</gene>